<accession>A0A4Q9GAX3</accession>
<dbReference type="Proteomes" id="UP000291613">
    <property type="component" value="Unassembled WGS sequence"/>
</dbReference>
<gene>
    <name evidence="2" type="ORF">EYR15_14370</name>
</gene>
<comment type="caution">
    <text evidence="2">The sequence shown here is derived from an EMBL/GenBank/DDBJ whole genome shotgun (WGS) entry which is preliminary data.</text>
</comment>
<dbReference type="Gene3D" id="3.30.530.20">
    <property type="match status" value="1"/>
</dbReference>
<dbReference type="OrthoDB" id="9787428at2"/>
<reference evidence="2 3" key="1">
    <citation type="submission" date="2019-02" db="EMBL/GenBank/DDBJ databases">
        <title>Hansschlegelia quercus sp. nov., a novel methylotrophic bacterium from buds of oak (Quercus robur L.).</title>
        <authorList>
            <person name="Agafonova N.V."/>
            <person name="Kaparullina E.N."/>
            <person name="Grouzdev D.S."/>
            <person name="Doronina N.V."/>
        </authorList>
    </citation>
    <scope>NUCLEOTIDE SEQUENCE [LARGE SCALE GENOMIC DNA]</scope>
    <source>
        <strain evidence="2 3">Dub</strain>
    </source>
</reference>
<dbReference type="InterPro" id="IPR010419">
    <property type="entry name" value="CO_DH_gsu"/>
</dbReference>
<proteinExistence type="predicted"/>
<dbReference type="RefSeq" id="WP_131004262.1">
    <property type="nucleotide sequence ID" value="NZ_JBHSZR010000011.1"/>
</dbReference>
<feature type="transmembrane region" description="Helical" evidence="1">
    <location>
        <begin position="217"/>
        <end position="239"/>
    </location>
</feature>
<dbReference type="PANTHER" id="PTHR38588">
    <property type="entry name" value="BLL0334 PROTEIN"/>
    <property type="match status" value="1"/>
</dbReference>
<dbReference type="InterPro" id="IPR023393">
    <property type="entry name" value="START-like_dom_sf"/>
</dbReference>
<sequence length="245" mass="24518">MEFSGSHRINAPRETVWAALADPALIRECAPGCTRLETNGDGFDAAAEGKVGPVRATFSGRLSRVDEAAPERFSLIGDGDAGAAGSAKGRADVTLTEEGGATLVSYKASGEVGGKIGQLGSRLVTGFGKVSAEATLAAVAARLDAGYAASPKAPPLAEAPPLVYEEPAEGPAVLIAETPPITGGPTPIAPTAVPMLTEPEAIGASEVVEPGSTGASVAARVTLVAAIVLIVGAVAYYLMFQAPPV</sequence>
<dbReference type="Pfam" id="PF06240">
    <property type="entry name" value="COXG"/>
    <property type="match status" value="1"/>
</dbReference>
<dbReference type="PANTHER" id="PTHR38588:SF1">
    <property type="entry name" value="BLL0334 PROTEIN"/>
    <property type="match status" value="1"/>
</dbReference>
<keyword evidence="1" id="KW-0812">Transmembrane</keyword>
<dbReference type="SUPFAM" id="SSF55961">
    <property type="entry name" value="Bet v1-like"/>
    <property type="match status" value="1"/>
</dbReference>
<keyword evidence="3" id="KW-1185">Reference proteome</keyword>
<dbReference type="EMBL" id="SIUB01000008">
    <property type="protein sequence ID" value="TBN48258.1"/>
    <property type="molecule type" value="Genomic_DNA"/>
</dbReference>
<evidence type="ECO:0000256" key="1">
    <source>
        <dbReference type="SAM" id="Phobius"/>
    </source>
</evidence>
<organism evidence="2 3">
    <name type="scientific">Hansschlegelia quercus</name>
    <dbReference type="NCBI Taxonomy" id="2528245"/>
    <lineage>
        <taxon>Bacteria</taxon>
        <taxon>Pseudomonadati</taxon>
        <taxon>Pseudomonadota</taxon>
        <taxon>Alphaproteobacteria</taxon>
        <taxon>Hyphomicrobiales</taxon>
        <taxon>Methylopilaceae</taxon>
        <taxon>Hansschlegelia</taxon>
    </lineage>
</organism>
<name>A0A4Q9GAX3_9HYPH</name>
<keyword evidence="1" id="KW-1133">Transmembrane helix</keyword>
<dbReference type="CDD" id="cd05018">
    <property type="entry name" value="CoxG"/>
    <property type="match status" value="1"/>
</dbReference>
<evidence type="ECO:0000313" key="2">
    <source>
        <dbReference type="EMBL" id="TBN48258.1"/>
    </source>
</evidence>
<evidence type="ECO:0000313" key="3">
    <source>
        <dbReference type="Proteomes" id="UP000291613"/>
    </source>
</evidence>
<protein>
    <submittedName>
        <fullName evidence="2">Carbon monoxide dehydrogenase</fullName>
    </submittedName>
</protein>
<keyword evidence="1" id="KW-0472">Membrane</keyword>
<dbReference type="AlphaFoldDB" id="A0A4Q9GAX3"/>